<dbReference type="SUPFAM" id="SSF110395">
    <property type="entry name" value="CutC-like"/>
    <property type="match status" value="1"/>
</dbReference>
<reference evidence="3 4" key="1">
    <citation type="submission" date="2016-08" db="EMBL/GenBank/DDBJ databases">
        <title>Whole genome sequence of Mesorhizobium sp. strain UASWS1009 isolated from industrial sewage.</title>
        <authorList>
            <person name="Crovadore J."/>
            <person name="Calmin G."/>
            <person name="Chablais R."/>
            <person name="Cochard B."/>
            <person name="Lefort F."/>
        </authorList>
    </citation>
    <scope>NUCLEOTIDE SEQUENCE [LARGE SCALE GENOMIC DNA]</scope>
    <source>
        <strain evidence="3 4">UASWS1009</strain>
    </source>
</reference>
<dbReference type="InterPro" id="IPR005627">
    <property type="entry name" value="CutC-like"/>
</dbReference>
<dbReference type="EMBL" id="MDEO01000033">
    <property type="protein sequence ID" value="OCX16548.1"/>
    <property type="molecule type" value="Genomic_DNA"/>
</dbReference>
<gene>
    <name evidence="2" type="primary">cutC</name>
    <name evidence="3" type="ORF">QV13_14340</name>
</gene>
<dbReference type="AlphaFoldDB" id="A0A1C2DP49"/>
<comment type="similarity">
    <text evidence="1 2">Belongs to the CutC family.</text>
</comment>
<dbReference type="PANTHER" id="PTHR12598:SF0">
    <property type="entry name" value="COPPER HOMEOSTASIS PROTEIN CUTC HOMOLOG"/>
    <property type="match status" value="1"/>
</dbReference>
<comment type="caution">
    <text evidence="2">Once thought to be involved in copper homeostasis, experiments in E.coli have shown this is not the case.</text>
</comment>
<dbReference type="InterPro" id="IPR036822">
    <property type="entry name" value="CutC-like_dom_sf"/>
</dbReference>
<dbReference type="Proteomes" id="UP000094412">
    <property type="component" value="Unassembled WGS sequence"/>
</dbReference>
<dbReference type="STRING" id="1566387.QV13_14340"/>
<dbReference type="RefSeq" id="WP_036255218.1">
    <property type="nucleotide sequence ID" value="NZ_MDEO01000033.1"/>
</dbReference>
<dbReference type="HAMAP" id="MF_00795">
    <property type="entry name" value="CutC"/>
    <property type="match status" value="1"/>
</dbReference>
<dbReference type="Gene3D" id="3.20.20.380">
    <property type="entry name" value="Copper homeostasis (CutC) domain"/>
    <property type="match status" value="1"/>
</dbReference>
<dbReference type="GO" id="GO:0005737">
    <property type="term" value="C:cytoplasm"/>
    <property type="evidence" value="ECO:0007669"/>
    <property type="project" value="UniProtKB-SubCell"/>
</dbReference>
<dbReference type="GO" id="GO:0005507">
    <property type="term" value="F:copper ion binding"/>
    <property type="evidence" value="ECO:0007669"/>
    <property type="project" value="TreeGrafter"/>
</dbReference>
<proteinExistence type="inferred from homology"/>
<dbReference type="FunFam" id="3.20.20.380:FF:000001">
    <property type="entry name" value="Copper homeostasis protein CutC"/>
    <property type="match status" value="1"/>
</dbReference>
<comment type="caution">
    <text evidence="3">The sequence shown here is derived from an EMBL/GenBank/DDBJ whole genome shotgun (WGS) entry which is preliminary data.</text>
</comment>
<organism evidence="3 4">
    <name type="scientific">Mesorhizobium hungaricum</name>
    <dbReference type="NCBI Taxonomy" id="1566387"/>
    <lineage>
        <taxon>Bacteria</taxon>
        <taxon>Pseudomonadati</taxon>
        <taxon>Pseudomonadota</taxon>
        <taxon>Alphaproteobacteria</taxon>
        <taxon>Hyphomicrobiales</taxon>
        <taxon>Phyllobacteriaceae</taxon>
        <taxon>Mesorhizobium</taxon>
    </lineage>
</organism>
<name>A0A1C2DP49_9HYPH</name>
<comment type="subcellular location">
    <subcellularLocation>
        <location evidence="2">Cytoplasm</location>
    </subcellularLocation>
</comment>
<keyword evidence="2" id="KW-0963">Cytoplasm</keyword>
<dbReference type="OrthoDB" id="9815677at2"/>
<keyword evidence="4" id="KW-1185">Reference proteome</keyword>
<dbReference type="Pfam" id="PF03932">
    <property type="entry name" value="CutC"/>
    <property type="match status" value="1"/>
</dbReference>
<accession>A0A1C2DP49</accession>
<protein>
    <recommendedName>
        <fullName evidence="2">PF03932 family protein CutC</fullName>
    </recommendedName>
</protein>
<evidence type="ECO:0000313" key="4">
    <source>
        <dbReference type="Proteomes" id="UP000094412"/>
    </source>
</evidence>
<dbReference type="PANTHER" id="PTHR12598">
    <property type="entry name" value="COPPER HOMEOSTASIS PROTEIN CUTC"/>
    <property type="match status" value="1"/>
</dbReference>
<evidence type="ECO:0000256" key="2">
    <source>
        <dbReference type="HAMAP-Rule" id="MF_00795"/>
    </source>
</evidence>
<sequence length="255" mass="26747">MASLDPTKKLPVIEICVEGIDGLLAAERAGADRVELCASLVEGGITPSLGTARLGLELAKIPFHVIVRPRGGDFLYSDDEYRSMLADVAALRELGVAGVVVGCLTADGAIDEVRMAALVEAAGPLAVTCHRAFDMTRDAAEALEALVRCKVGRVLTSGQRDTAIEGADLLAALVRQAGGRIIIMGCGALDADNIGAVRAKTGLTEMHFASLRHEASAMRYRNPNVGMGGDDLDREYRNTFTDEALVAATIAAARA</sequence>
<evidence type="ECO:0000256" key="1">
    <source>
        <dbReference type="ARBA" id="ARBA00007768"/>
    </source>
</evidence>
<evidence type="ECO:0000313" key="3">
    <source>
        <dbReference type="EMBL" id="OCX16548.1"/>
    </source>
</evidence>